<evidence type="ECO:0000256" key="1">
    <source>
        <dbReference type="ARBA" id="ARBA00022741"/>
    </source>
</evidence>
<dbReference type="CDD" id="cd00157">
    <property type="entry name" value="Rho"/>
    <property type="match status" value="1"/>
</dbReference>
<sequence length="189" mass="21415">TIIPRNAKLTKLKIVLVGSGLVGKTSVISSYVDKFSTDVPLKLDECLRRVQVDDLYYEQYIIDTHGQEDADSTRPEFYTGTDVFLLCFSVVNPVSFQDVQDKWYPEIRQHCPDTPIILVGNKIDMRGDKRTLAQLTLKGLLPVTPEEGTSLDGYHECSAKTWENIYALFERATRVVARKTEKGQGKKKK</sequence>
<dbReference type="GO" id="GO:0007264">
    <property type="term" value="P:small GTPase-mediated signal transduction"/>
    <property type="evidence" value="ECO:0007669"/>
    <property type="project" value="InterPro"/>
</dbReference>
<dbReference type="PRINTS" id="PR00449">
    <property type="entry name" value="RASTRNSFRMNG"/>
</dbReference>
<evidence type="ECO:0000256" key="2">
    <source>
        <dbReference type="ARBA" id="ARBA00023134"/>
    </source>
</evidence>
<dbReference type="InterPro" id="IPR027417">
    <property type="entry name" value="P-loop_NTPase"/>
</dbReference>
<dbReference type="SMART" id="SM00175">
    <property type="entry name" value="RAB"/>
    <property type="match status" value="1"/>
</dbReference>
<accession>A0AAE1DRZ5</accession>
<comment type="caution">
    <text evidence="3">The sequence shown here is derived from an EMBL/GenBank/DDBJ whole genome shotgun (WGS) entry which is preliminary data.</text>
</comment>
<dbReference type="InterPro" id="IPR003578">
    <property type="entry name" value="Small_GTPase_Rho"/>
</dbReference>
<dbReference type="InterPro" id="IPR005225">
    <property type="entry name" value="Small_GTP-bd"/>
</dbReference>
<dbReference type="NCBIfam" id="TIGR00231">
    <property type="entry name" value="small_GTP"/>
    <property type="match status" value="1"/>
</dbReference>
<dbReference type="SMART" id="SM00174">
    <property type="entry name" value="RHO"/>
    <property type="match status" value="1"/>
</dbReference>
<dbReference type="SMART" id="SM00173">
    <property type="entry name" value="RAS"/>
    <property type="match status" value="1"/>
</dbReference>
<dbReference type="GO" id="GO:0005525">
    <property type="term" value="F:GTP binding"/>
    <property type="evidence" value="ECO:0007669"/>
    <property type="project" value="UniProtKB-KW"/>
</dbReference>
<reference evidence="3" key="1">
    <citation type="journal article" date="2023" name="G3 (Bethesda)">
        <title>A reference genome for the long-term kleptoplast-retaining sea slug Elysia crispata morphotype clarki.</title>
        <authorList>
            <person name="Eastman K.E."/>
            <person name="Pendleton A.L."/>
            <person name="Shaikh M.A."/>
            <person name="Suttiyut T."/>
            <person name="Ogas R."/>
            <person name="Tomko P."/>
            <person name="Gavelis G."/>
            <person name="Widhalm J.R."/>
            <person name="Wisecaver J.H."/>
        </authorList>
    </citation>
    <scope>NUCLEOTIDE SEQUENCE</scope>
    <source>
        <strain evidence="3">ECLA1</strain>
    </source>
</reference>
<protein>
    <submittedName>
        <fullName evidence="3">Uncharacterized protein</fullName>
    </submittedName>
</protein>
<evidence type="ECO:0000313" key="4">
    <source>
        <dbReference type="Proteomes" id="UP001283361"/>
    </source>
</evidence>
<keyword evidence="4" id="KW-1185">Reference proteome</keyword>
<dbReference type="Proteomes" id="UP001283361">
    <property type="component" value="Unassembled WGS sequence"/>
</dbReference>
<dbReference type="InterPro" id="IPR001806">
    <property type="entry name" value="Small_GTPase"/>
</dbReference>
<keyword evidence="2" id="KW-0342">GTP-binding</keyword>
<dbReference type="PROSITE" id="PS51420">
    <property type="entry name" value="RHO"/>
    <property type="match status" value="1"/>
</dbReference>
<evidence type="ECO:0000313" key="3">
    <source>
        <dbReference type="EMBL" id="KAK3780856.1"/>
    </source>
</evidence>
<dbReference type="Pfam" id="PF00071">
    <property type="entry name" value="Ras"/>
    <property type="match status" value="1"/>
</dbReference>
<dbReference type="EMBL" id="JAWDGP010002683">
    <property type="protein sequence ID" value="KAK3780856.1"/>
    <property type="molecule type" value="Genomic_DNA"/>
</dbReference>
<dbReference type="PANTHER" id="PTHR24072">
    <property type="entry name" value="RHO FAMILY GTPASE"/>
    <property type="match status" value="1"/>
</dbReference>
<name>A0AAE1DRZ5_9GAST</name>
<keyword evidence="1" id="KW-0547">Nucleotide-binding</keyword>
<dbReference type="PROSITE" id="PS51419">
    <property type="entry name" value="RAB"/>
    <property type="match status" value="1"/>
</dbReference>
<dbReference type="Gene3D" id="3.40.50.300">
    <property type="entry name" value="P-loop containing nucleotide triphosphate hydrolases"/>
    <property type="match status" value="1"/>
</dbReference>
<organism evidence="3 4">
    <name type="scientific">Elysia crispata</name>
    <name type="common">lettuce slug</name>
    <dbReference type="NCBI Taxonomy" id="231223"/>
    <lineage>
        <taxon>Eukaryota</taxon>
        <taxon>Metazoa</taxon>
        <taxon>Spiralia</taxon>
        <taxon>Lophotrochozoa</taxon>
        <taxon>Mollusca</taxon>
        <taxon>Gastropoda</taxon>
        <taxon>Heterobranchia</taxon>
        <taxon>Euthyneura</taxon>
        <taxon>Panpulmonata</taxon>
        <taxon>Sacoglossa</taxon>
        <taxon>Placobranchoidea</taxon>
        <taxon>Plakobranchidae</taxon>
        <taxon>Elysia</taxon>
    </lineage>
</organism>
<dbReference type="SUPFAM" id="SSF52540">
    <property type="entry name" value="P-loop containing nucleoside triphosphate hydrolases"/>
    <property type="match status" value="1"/>
</dbReference>
<feature type="non-terminal residue" evidence="3">
    <location>
        <position position="189"/>
    </location>
</feature>
<proteinExistence type="predicted"/>
<dbReference type="AlphaFoldDB" id="A0AAE1DRZ5"/>
<gene>
    <name evidence="3" type="ORF">RRG08_055093</name>
</gene>
<dbReference type="PROSITE" id="PS51421">
    <property type="entry name" value="RAS"/>
    <property type="match status" value="1"/>
</dbReference>
<dbReference type="GO" id="GO:0003924">
    <property type="term" value="F:GTPase activity"/>
    <property type="evidence" value="ECO:0007669"/>
    <property type="project" value="InterPro"/>
</dbReference>